<dbReference type="Gene3D" id="3.40.710.10">
    <property type="entry name" value="DD-peptidase/beta-lactamase superfamily"/>
    <property type="match status" value="1"/>
</dbReference>
<keyword evidence="10" id="KW-1185">Reference proteome</keyword>
<dbReference type="EC" id="3.5.2.6" evidence="3 6"/>
<evidence type="ECO:0000256" key="1">
    <source>
        <dbReference type="ARBA" id="ARBA00001526"/>
    </source>
</evidence>
<evidence type="ECO:0000256" key="3">
    <source>
        <dbReference type="ARBA" id="ARBA00012865"/>
    </source>
</evidence>
<comment type="catalytic activity">
    <reaction evidence="1 6">
        <text>a beta-lactam + H2O = a substituted beta-amino acid</text>
        <dbReference type="Rhea" id="RHEA:20401"/>
        <dbReference type="ChEBI" id="CHEBI:15377"/>
        <dbReference type="ChEBI" id="CHEBI:35627"/>
        <dbReference type="ChEBI" id="CHEBI:140347"/>
        <dbReference type="EC" id="3.5.2.6"/>
    </reaction>
</comment>
<evidence type="ECO:0000313" key="9">
    <source>
        <dbReference type="EMBL" id="MFK2930148.1"/>
    </source>
</evidence>
<dbReference type="PANTHER" id="PTHR35333:SF3">
    <property type="entry name" value="BETA-LACTAMASE-TYPE TRANSPEPTIDASE FOLD CONTAINING PROTEIN"/>
    <property type="match status" value="1"/>
</dbReference>
<keyword evidence="5 6" id="KW-0046">Antibiotic resistance</keyword>
<dbReference type="NCBIfam" id="NF033103">
    <property type="entry name" value="bla_class_A"/>
    <property type="match status" value="1"/>
</dbReference>
<comment type="caution">
    <text evidence="9">The sequence shown here is derived from an EMBL/GenBank/DDBJ whole genome shotgun (WGS) entry which is preliminary data.</text>
</comment>
<gene>
    <name evidence="9" type="primary">bla</name>
    <name evidence="9" type="ORF">ISP14_05015</name>
</gene>
<dbReference type="InterPro" id="IPR012338">
    <property type="entry name" value="Beta-lactam/transpept-like"/>
</dbReference>
<sequence length="332" mass="35806">MAATPQSSAWQHQLDLLVRKAQPGTLGVTVVDLQSGQAWRANANRAFPMMSVFKAPVAAAVLAGIEQGRWSFDQTAVVQRDELESGTIRDHFQGERMRFSVRQLLTDAVSHSDNTAVDTLLKVIGGPQVVTAFLRAHGIDGMRVDLGERGFAPVFDDLQPGQSPPAHETDAQQLARLRRGYRAYLADPRNRSTPDAAADFLRKLWNKQLLSPASTAYLLDLMYAQTTPSRLRLGLPPGVRLADKCGTSYTLEHTTAAYNDIGILSWPDGRALIVAAFLTASTAPKDQRDALFAELARTVAGALPPRDVTASAPSVPTRRNPGTSASPGGSGR</sequence>
<evidence type="ECO:0000256" key="4">
    <source>
        <dbReference type="ARBA" id="ARBA00022801"/>
    </source>
</evidence>
<dbReference type="RefSeq" id="WP_404536797.1">
    <property type="nucleotide sequence ID" value="NZ_JADIKL010000002.1"/>
</dbReference>
<dbReference type="SUPFAM" id="SSF56601">
    <property type="entry name" value="beta-lactamase/transpeptidase-like"/>
    <property type="match status" value="1"/>
</dbReference>
<dbReference type="InterPro" id="IPR000871">
    <property type="entry name" value="Beta-lactam_class-A"/>
</dbReference>
<evidence type="ECO:0000256" key="5">
    <source>
        <dbReference type="ARBA" id="ARBA00023251"/>
    </source>
</evidence>
<keyword evidence="4 6" id="KW-0378">Hydrolase</keyword>
<evidence type="ECO:0000256" key="6">
    <source>
        <dbReference type="RuleBase" id="RU361140"/>
    </source>
</evidence>
<proteinExistence type="inferred from homology"/>
<evidence type="ECO:0000259" key="8">
    <source>
        <dbReference type="Pfam" id="PF13354"/>
    </source>
</evidence>
<accession>A0ABW8KGV5</accession>
<feature type="compositionally biased region" description="Polar residues" evidence="7">
    <location>
        <begin position="320"/>
        <end position="332"/>
    </location>
</feature>
<dbReference type="InterPro" id="IPR045155">
    <property type="entry name" value="Beta-lactam_cat"/>
</dbReference>
<protein>
    <recommendedName>
        <fullName evidence="3 6">Beta-lactamase</fullName>
        <ecNumber evidence="3 6">3.5.2.6</ecNumber>
    </recommendedName>
</protein>
<dbReference type="Proteomes" id="UP001620397">
    <property type="component" value="Unassembled WGS sequence"/>
</dbReference>
<dbReference type="PROSITE" id="PS00146">
    <property type="entry name" value="BETA_LACTAMASE_A"/>
    <property type="match status" value="1"/>
</dbReference>
<dbReference type="EMBL" id="JADIKL010000002">
    <property type="protein sequence ID" value="MFK2930148.1"/>
    <property type="molecule type" value="Genomic_DNA"/>
</dbReference>
<dbReference type="PANTHER" id="PTHR35333">
    <property type="entry name" value="BETA-LACTAMASE"/>
    <property type="match status" value="1"/>
</dbReference>
<name>A0ABW8KGV5_9GAMM</name>
<organism evidence="9 10">
    <name type="scientific">Dyella agri</name>
    <dbReference type="NCBI Taxonomy" id="1926869"/>
    <lineage>
        <taxon>Bacteria</taxon>
        <taxon>Pseudomonadati</taxon>
        <taxon>Pseudomonadota</taxon>
        <taxon>Gammaproteobacteria</taxon>
        <taxon>Lysobacterales</taxon>
        <taxon>Rhodanobacteraceae</taxon>
        <taxon>Dyella</taxon>
    </lineage>
</organism>
<reference evidence="9 10" key="1">
    <citation type="submission" date="2020-10" db="EMBL/GenBank/DDBJ databases">
        <title>Phylogeny of dyella-like bacteria.</title>
        <authorList>
            <person name="Fu J."/>
        </authorList>
    </citation>
    <scope>NUCLEOTIDE SEQUENCE [LARGE SCALE GENOMIC DNA]</scope>
    <source>
        <strain evidence="9 10">DKC-1</strain>
    </source>
</reference>
<feature type="region of interest" description="Disordered" evidence="7">
    <location>
        <begin position="303"/>
        <end position="332"/>
    </location>
</feature>
<evidence type="ECO:0000313" key="10">
    <source>
        <dbReference type="Proteomes" id="UP001620397"/>
    </source>
</evidence>
<evidence type="ECO:0000256" key="7">
    <source>
        <dbReference type="SAM" id="MobiDB-lite"/>
    </source>
</evidence>
<dbReference type="PRINTS" id="PR00118">
    <property type="entry name" value="BLACTAMASEA"/>
</dbReference>
<feature type="domain" description="Beta-lactamase class A catalytic" evidence="8">
    <location>
        <begin position="27"/>
        <end position="277"/>
    </location>
</feature>
<evidence type="ECO:0000256" key="2">
    <source>
        <dbReference type="ARBA" id="ARBA00009009"/>
    </source>
</evidence>
<dbReference type="InterPro" id="IPR023650">
    <property type="entry name" value="Beta-lactam_class-A_AS"/>
</dbReference>
<comment type="similarity">
    <text evidence="2 6">Belongs to the class-A beta-lactamase family.</text>
</comment>
<dbReference type="Pfam" id="PF13354">
    <property type="entry name" value="Beta-lactamase2"/>
    <property type="match status" value="1"/>
</dbReference>